<name>A0A7V0N019_UNCAE</name>
<dbReference type="AlphaFoldDB" id="A0A7V0N019"/>
<comment type="caution">
    <text evidence="1">The sequence shown here is derived from an EMBL/GenBank/DDBJ whole genome shotgun (WGS) entry which is preliminary data.</text>
</comment>
<evidence type="ECO:0000313" key="1">
    <source>
        <dbReference type="EMBL" id="HDN84846.1"/>
    </source>
</evidence>
<accession>A0A7V0N019</accession>
<organism evidence="1">
    <name type="scientific">Aerophobetes bacterium</name>
    <dbReference type="NCBI Taxonomy" id="2030807"/>
    <lineage>
        <taxon>Bacteria</taxon>
        <taxon>Candidatus Aerophobota</taxon>
    </lineage>
</organism>
<sequence>MILTIYYRKEDEWLLKKIDEICVRERKSKSAVILSILEQYFEQGKKIGEILQDMGLITPEQLREALELQKKEKRKMLGQILKEREIIDERHIQKAIALQMR</sequence>
<dbReference type="Proteomes" id="UP000885660">
    <property type="component" value="Unassembled WGS sequence"/>
</dbReference>
<gene>
    <name evidence="1" type="ORF">ENG47_03710</name>
</gene>
<dbReference type="EMBL" id="DRBC01000220">
    <property type="protein sequence ID" value="HDN84846.1"/>
    <property type="molecule type" value="Genomic_DNA"/>
</dbReference>
<proteinExistence type="predicted"/>
<protein>
    <submittedName>
        <fullName evidence="1">Uncharacterized protein</fullName>
    </submittedName>
</protein>
<dbReference type="InterPro" id="IPR037257">
    <property type="entry name" value="T2SS_E_N_sf"/>
</dbReference>
<dbReference type="SUPFAM" id="SSF160246">
    <property type="entry name" value="EspE N-terminal domain-like"/>
    <property type="match status" value="1"/>
</dbReference>
<reference evidence="1" key="1">
    <citation type="journal article" date="2020" name="mSystems">
        <title>Genome- and Community-Level Interaction Insights into Carbon Utilization and Element Cycling Functions of Hydrothermarchaeota in Hydrothermal Sediment.</title>
        <authorList>
            <person name="Zhou Z."/>
            <person name="Liu Y."/>
            <person name="Xu W."/>
            <person name="Pan J."/>
            <person name="Luo Z.H."/>
            <person name="Li M."/>
        </authorList>
    </citation>
    <scope>NUCLEOTIDE SEQUENCE [LARGE SCALE GENOMIC DNA]</scope>
    <source>
        <strain evidence="1">HyVt-219</strain>
    </source>
</reference>